<dbReference type="RefSeq" id="WP_262068927.1">
    <property type="nucleotide sequence ID" value="NZ_JAMXOC010000008.1"/>
</dbReference>
<protein>
    <submittedName>
        <fullName evidence="3">Beta-propeller domain-containing protein</fullName>
    </submittedName>
</protein>
<dbReference type="InterPro" id="IPR014441">
    <property type="entry name" value="UCP006425_b-propeller"/>
</dbReference>
<dbReference type="EMBL" id="JAMZFV010000008">
    <property type="protein sequence ID" value="MCP1110047.1"/>
    <property type="molecule type" value="Genomic_DNA"/>
</dbReference>
<comment type="caution">
    <text evidence="3">The sequence shown here is derived from an EMBL/GenBank/DDBJ whole genome shotgun (WGS) entry which is preliminary data.</text>
</comment>
<dbReference type="SUPFAM" id="SSF82171">
    <property type="entry name" value="DPP6 N-terminal domain-like"/>
    <property type="match status" value="1"/>
</dbReference>
<proteinExistence type="predicted"/>
<keyword evidence="2" id="KW-0472">Membrane</keyword>
<keyword evidence="2" id="KW-1133">Transmembrane helix</keyword>
<evidence type="ECO:0000256" key="2">
    <source>
        <dbReference type="SAM" id="Phobius"/>
    </source>
</evidence>
<feature type="compositionally biased region" description="Basic and acidic residues" evidence="1">
    <location>
        <begin position="1"/>
        <end position="17"/>
    </location>
</feature>
<dbReference type="PIRSF" id="PIRSF006425">
    <property type="entry name" value="UCP006425_WD40"/>
    <property type="match status" value="1"/>
</dbReference>
<organism evidence="3 4">
    <name type="scientific">Ohessyouella blattaphilus</name>
    <dbReference type="NCBI Taxonomy" id="2949333"/>
    <lineage>
        <taxon>Bacteria</taxon>
        <taxon>Bacillati</taxon>
        <taxon>Bacillota</taxon>
        <taxon>Clostridia</taxon>
        <taxon>Lachnospirales</taxon>
        <taxon>Lachnospiraceae</taxon>
        <taxon>Ohessyouella</taxon>
    </lineage>
</organism>
<keyword evidence="4" id="KW-1185">Reference proteome</keyword>
<sequence length="622" mass="69199">MEDKDKDILEKLQKESEQIQPPPSLEPEELKSRLAQKGKVRKFPAKTLGAIAASLALIIGGSIFLMNRQGQTILTPDTDHTGRAQNETTKGAESLQAAKDYGEVYQVMAANQTEGGFSGEVMVEDAVTLEADMAAPTAGGNAKSMSSSGVYSDTNVRQEGVGEADIVKTDGRYLYVLKDNGYEVAIVDTEGEKLKDLGTILIDEVETVREFYYDNERLVVVGETYGEENYTRVLTYNVKDKENPELIGNVKQSGSYQSSRFVDGYIYLFTNYYSYHAMEKSEPITYIPSVNGELIEAKNIILPPYQRASEYTVISSLKLEKPDKIVDSKAIMKAGGELYVSNENIYFYEVSWQDGYGNDTNIRKISYQKGEFSPVAVTNVSGYIKDSFCIDEYQGNLRIVVTNRRSETNGLYILDEKLKDLGKITGLAKGERIYSARLMGETGYFVTFKETDPLFSVDLSDPKSPKVLGALKIPGFSEYLHPYGENRLLGIGMDADEETGVAGSVKLSMFATDDPSDVEEIHKLLIENTFYSSVLYDYKALMISADHNLFGFATEGEGGQKYQLFTYNDEEGFVRLLEEEVNGTGSREARSVVIENRLYVIKGNIIEAYSLDTYEEAGNVIL</sequence>
<feature type="region of interest" description="Disordered" evidence="1">
    <location>
        <begin position="1"/>
        <end position="29"/>
    </location>
</feature>
<dbReference type="InterPro" id="IPR019198">
    <property type="entry name" value="Beta_propeller_containing"/>
</dbReference>
<evidence type="ECO:0000313" key="4">
    <source>
        <dbReference type="Proteomes" id="UP001523565"/>
    </source>
</evidence>
<accession>A0ABT1EH62</accession>
<dbReference type="Pfam" id="PF09826">
    <property type="entry name" value="Beta_propel"/>
    <property type="match status" value="1"/>
</dbReference>
<keyword evidence="2" id="KW-0812">Transmembrane</keyword>
<feature type="transmembrane region" description="Helical" evidence="2">
    <location>
        <begin position="47"/>
        <end position="66"/>
    </location>
</feature>
<name>A0ABT1EH62_9FIRM</name>
<evidence type="ECO:0000256" key="1">
    <source>
        <dbReference type="SAM" id="MobiDB-lite"/>
    </source>
</evidence>
<gene>
    <name evidence="3" type="ORF">NK118_07265</name>
</gene>
<dbReference type="Proteomes" id="UP001523565">
    <property type="component" value="Unassembled WGS sequence"/>
</dbReference>
<reference evidence="3 4" key="1">
    <citation type="journal article" date="2022" name="Genome Biol. Evol.">
        <title>Host diet, physiology and behaviors set the stage for Lachnospiraceae cladogenesis.</title>
        <authorList>
            <person name="Vera-Ponce De Leon A."/>
            <person name="Schneider M."/>
            <person name="Jahnes B.C."/>
            <person name="Sadowski V."/>
            <person name="Camuy-Velez L.A."/>
            <person name="Duan J."/>
            <person name="Sabree Z.L."/>
        </authorList>
    </citation>
    <scope>NUCLEOTIDE SEQUENCE [LARGE SCALE GENOMIC DNA]</scope>
    <source>
        <strain evidence="3 4">PAL227</strain>
    </source>
</reference>
<evidence type="ECO:0000313" key="3">
    <source>
        <dbReference type="EMBL" id="MCP1110047.1"/>
    </source>
</evidence>